<dbReference type="GO" id="GO:0043682">
    <property type="term" value="F:P-type divalent copper transporter activity"/>
    <property type="evidence" value="ECO:0007669"/>
    <property type="project" value="TreeGrafter"/>
</dbReference>
<dbReference type="InterPro" id="IPR017969">
    <property type="entry name" value="Heavy-metal-associated_CS"/>
</dbReference>
<dbReference type="InterPro" id="IPR044492">
    <property type="entry name" value="P_typ_ATPase_HD_dom"/>
</dbReference>
<dbReference type="PROSITE" id="PS01047">
    <property type="entry name" value="HMA_1"/>
    <property type="match status" value="1"/>
</dbReference>
<dbReference type="PRINTS" id="PR00943">
    <property type="entry name" value="CUATPASE"/>
</dbReference>
<evidence type="ECO:0000256" key="2">
    <source>
        <dbReference type="ARBA" id="ARBA00006024"/>
    </source>
</evidence>
<keyword evidence="5 11" id="KW-0479">Metal-binding</keyword>
<reference evidence="13 14" key="1">
    <citation type="journal article" date="2015" name="Nature">
        <title>rRNA introns, odd ribosomes, and small enigmatic genomes across a large radiation of phyla.</title>
        <authorList>
            <person name="Brown C.T."/>
            <person name="Hug L.A."/>
            <person name="Thomas B.C."/>
            <person name="Sharon I."/>
            <person name="Castelle C.J."/>
            <person name="Singh A."/>
            <person name="Wilkins M.J."/>
            <person name="Williams K.H."/>
            <person name="Banfield J.F."/>
        </authorList>
    </citation>
    <scope>NUCLEOTIDE SEQUENCE [LARGE SCALE GENOMIC DNA]</scope>
</reference>
<dbReference type="PANTHER" id="PTHR43520">
    <property type="entry name" value="ATP7, ISOFORM B"/>
    <property type="match status" value="1"/>
</dbReference>
<dbReference type="Proteomes" id="UP000033995">
    <property type="component" value="Unassembled WGS sequence"/>
</dbReference>
<gene>
    <name evidence="13" type="ORF">UR38_C0004G0025</name>
</gene>
<dbReference type="Pfam" id="PF00702">
    <property type="entry name" value="Hydrolase"/>
    <property type="match status" value="1"/>
</dbReference>
<dbReference type="AlphaFoldDB" id="A0A0G0CVR4"/>
<protein>
    <submittedName>
        <fullName evidence="13">Cu(2+)-binding/translocating P-type ATPase</fullName>
    </submittedName>
</protein>
<keyword evidence="8" id="KW-1278">Translocase</keyword>
<sequence length="717" mass="76999">MDLFGGFSLEKNNMAKKSFSIVGMHCASCAKLIERSLSKVPGISNASVNYGSESAVVEIEESVSDEILHNAVKNAGYKAILGDSKLSKEEEKAKELKNLKVKIFVSSIFSLFVFVGSFPEWFGYSLISNPYFLLFLATPVQFWAGWDFYLATWSGLKNRSASMDTLIVMGTTAAYFYSILSMFGVVVGMYFDTAVVIITLILFGRFLEAKAKSHTSDAIKKLLGLAPKTARLIRNGVEIDVPLDEVMAGDLIRVRPGEKVPVDGIITDGNSFIDESMVTGESLPVEKLVGANVIGSTLNKSGSFIFKATKVGSETMLFQIVEMVKSAQSSKAPIARMADLVSSYFVPIVLMLGVVTFVGWYVVGFPINAFINLVAVLIIACPCAMGLATPTAIMVGTGKGAEKGILIKNAESLETAHKIGTIIFDKTGTLTKGTPVVTDISDPKILMIVASLEKGSEHPLGEAILKYATTKKTKMQKVSNFKAISGEGIEGSIGNKKYFFGKIKVKTDEITKLESQGKTVMGLTEGDKLLGFIAVADTLKEGVKEVIAKLESKGIKTWMVTGDNQRTARAIAKLAGIKNVMAEVMPDEKSAKVKEFTSVAFKVTKCVAFVGDGINDAPALAASDVGIAMGTGTDIAMESAGITLLNKDFKSILTAINLSKVTMRVIKQNLFWAFGYNVILIPAATLGLLNPMLASFAMAASSISVVLNSLRLNKIRI</sequence>
<dbReference type="SUPFAM" id="SSF55008">
    <property type="entry name" value="HMA, heavy metal-associated domain"/>
    <property type="match status" value="1"/>
</dbReference>
<evidence type="ECO:0000256" key="9">
    <source>
        <dbReference type="ARBA" id="ARBA00022989"/>
    </source>
</evidence>
<feature type="transmembrane region" description="Helical" evidence="11">
    <location>
        <begin position="669"/>
        <end position="686"/>
    </location>
</feature>
<dbReference type="Pfam" id="PF00122">
    <property type="entry name" value="E1-E2_ATPase"/>
    <property type="match status" value="1"/>
</dbReference>
<dbReference type="NCBIfam" id="TIGR01512">
    <property type="entry name" value="ATPase-IB2_Cd"/>
    <property type="match status" value="1"/>
</dbReference>
<evidence type="ECO:0000256" key="6">
    <source>
        <dbReference type="ARBA" id="ARBA00022741"/>
    </source>
</evidence>
<proteinExistence type="inferred from homology"/>
<keyword evidence="10 11" id="KW-0472">Membrane</keyword>
<dbReference type="Gene3D" id="2.70.150.10">
    <property type="entry name" value="Calcium-transporting ATPase, cytoplasmic transduction domain A"/>
    <property type="match status" value="1"/>
</dbReference>
<dbReference type="GO" id="GO:0005886">
    <property type="term" value="C:plasma membrane"/>
    <property type="evidence" value="ECO:0007669"/>
    <property type="project" value="UniProtKB-SubCell"/>
</dbReference>
<evidence type="ECO:0000256" key="4">
    <source>
        <dbReference type="ARBA" id="ARBA00022692"/>
    </source>
</evidence>
<dbReference type="PANTHER" id="PTHR43520:SF8">
    <property type="entry name" value="P-TYPE CU(+) TRANSPORTER"/>
    <property type="match status" value="1"/>
</dbReference>
<dbReference type="InterPro" id="IPR006121">
    <property type="entry name" value="HMA_dom"/>
</dbReference>
<evidence type="ECO:0000256" key="10">
    <source>
        <dbReference type="ARBA" id="ARBA00023136"/>
    </source>
</evidence>
<evidence type="ECO:0000256" key="8">
    <source>
        <dbReference type="ARBA" id="ARBA00022967"/>
    </source>
</evidence>
<evidence type="ECO:0000256" key="7">
    <source>
        <dbReference type="ARBA" id="ARBA00022840"/>
    </source>
</evidence>
<evidence type="ECO:0000256" key="5">
    <source>
        <dbReference type="ARBA" id="ARBA00022723"/>
    </source>
</evidence>
<dbReference type="InterPro" id="IPR018303">
    <property type="entry name" value="ATPase_P-typ_P_site"/>
</dbReference>
<dbReference type="GO" id="GO:0055070">
    <property type="term" value="P:copper ion homeostasis"/>
    <property type="evidence" value="ECO:0007669"/>
    <property type="project" value="TreeGrafter"/>
</dbReference>
<evidence type="ECO:0000313" key="14">
    <source>
        <dbReference type="Proteomes" id="UP000033995"/>
    </source>
</evidence>
<dbReference type="SFLD" id="SFLDG00002">
    <property type="entry name" value="C1.7:_P-type_atpase_like"/>
    <property type="match status" value="1"/>
</dbReference>
<comment type="caution">
    <text evidence="13">The sequence shown here is derived from an EMBL/GenBank/DDBJ whole genome shotgun (WGS) entry which is preliminary data.</text>
</comment>
<dbReference type="SFLD" id="SFLDS00003">
    <property type="entry name" value="Haloacid_Dehalogenase"/>
    <property type="match status" value="1"/>
</dbReference>
<comment type="subcellular location">
    <subcellularLocation>
        <location evidence="1">Cell membrane</location>
        <topology evidence="1">Multi-pass membrane protein</topology>
    </subcellularLocation>
</comment>
<dbReference type="InterPro" id="IPR027256">
    <property type="entry name" value="P-typ_ATPase_IB"/>
</dbReference>
<dbReference type="InterPro" id="IPR059000">
    <property type="entry name" value="ATPase_P-type_domA"/>
</dbReference>
<keyword evidence="3 11" id="KW-1003">Cell membrane</keyword>
<dbReference type="GO" id="GO:0005507">
    <property type="term" value="F:copper ion binding"/>
    <property type="evidence" value="ECO:0007669"/>
    <property type="project" value="TreeGrafter"/>
</dbReference>
<dbReference type="CDD" id="cd02094">
    <property type="entry name" value="P-type_ATPase_Cu-like"/>
    <property type="match status" value="1"/>
</dbReference>
<dbReference type="PROSITE" id="PS00154">
    <property type="entry name" value="ATPASE_E1_E2"/>
    <property type="match status" value="1"/>
</dbReference>
<evidence type="ECO:0000313" key="13">
    <source>
        <dbReference type="EMBL" id="KKP47482.1"/>
    </source>
</evidence>
<dbReference type="GO" id="GO:0005524">
    <property type="term" value="F:ATP binding"/>
    <property type="evidence" value="ECO:0007669"/>
    <property type="project" value="UniProtKB-UniRule"/>
</dbReference>
<keyword evidence="4 11" id="KW-0812">Transmembrane</keyword>
<dbReference type="PATRIC" id="fig|1618561.3.peg.604"/>
<dbReference type="InterPro" id="IPR008250">
    <property type="entry name" value="ATPase_P-typ_transduc_dom_A_sf"/>
</dbReference>
<dbReference type="FunFam" id="2.70.150.10:FF:000020">
    <property type="entry name" value="Copper-exporting P-type ATPase A"/>
    <property type="match status" value="1"/>
</dbReference>
<feature type="transmembrane region" description="Helical" evidence="11">
    <location>
        <begin position="189"/>
        <end position="207"/>
    </location>
</feature>
<dbReference type="Gene3D" id="3.30.70.100">
    <property type="match status" value="1"/>
</dbReference>
<dbReference type="InterPro" id="IPR023214">
    <property type="entry name" value="HAD_sf"/>
</dbReference>
<dbReference type="SFLD" id="SFLDF00027">
    <property type="entry name" value="p-type_atpase"/>
    <property type="match status" value="1"/>
</dbReference>
<name>A0A0G0CVR4_9BACT</name>
<dbReference type="Gene3D" id="3.40.1110.10">
    <property type="entry name" value="Calcium-transporting ATPase, cytoplasmic domain N"/>
    <property type="match status" value="1"/>
</dbReference>
<dbReference type="GO" id="GO:0016887">
    <property type="term" value="F:ATP hydrolysis activity"/>
    <property type="evidence" value="ECO:0007669"/>
    <property type="project" value="InterPro"/>
</dbReference>
<dbReference type="InterPro" id="IPR023299">
    <property type="entry name" value="ATPase_P-typ_cyto_dom_N"/>
</dbReference>
<dbReference type="Pfam" id="PF00403">
    <property type="entry name" value="HMA"/>
    <property type="match status" value="1"/>
</dbReference>
<feature type="domain" description="HMA" evidence="12">
    <location>
        <begin position="15"/>
        <end position="80"/>
    </location>
</feature>
<dbReference type="PRINTS" id="PR00119">
    <property type="entry name" value="CATATPASE"/>
</dbReference>
<dbReference type="EMBL" id="LBOZ01000004">
    <property type="protein sequence ID" value="KKP47482.1"/>
    <property type="molecule type" value="Genomic_DNA"/>
</dbReference>
<accession>A0A0G0CVR4</accession>
<keyword evidence="6 11" id="KW-0547">Nucleotide-binding</keyword>
<dbReference type="InterPro" id="IPR036163">
    <property type="entry name" value="HMA_dom_sf"/>
</dbReference>
<dbReference type="NCBIfam" id="TIGR01494">
    <property type="entry name" value="ATPase_P-type"/>
    <property type="match status" value="1"/>
</dbReference>
<evidence type="ECO:0000256" key="11">
    <source>
        <dbReference type="RuleBase" id="RU362081"/>
    </source>
</evidence>
<feature type="transmembrane region" description="Helical" evidence="11">
    <location>
        <begin position="131"/>
        <end position="151"/>
    </location>
</feature>
<feature type="transmembrane region" description="Helical" evidence="11">
    <location>
        <begin position="369"/>
        <end position="389"/>
    </location>
</feature>
<dbReference type="PROSITE" id="PS50846">
    <property type="entry name" value="HMA_2"/>
    <property type="match status" value="1"/>
</dbReference>
<keyword evidence="9 11" id="KW-1133">Transmembrane helix</keyword>
<dbReference type="NCBIfam" id="TIGR01525">
    <property type="entry name" value="ATPase-IB_hvy"/>
    <property type="match status" value="1"/>
</dbReference>
<evidence type="ECO:0000259" key="12">
    <source>
        <dbReference type="PROSITE" id="PS50846"/>
    </source>
</evidence>
<evidence type="ECO:0000256" key="1">
    <source>
        <dbReference type="ARBA" id="ARBA00004651"/>
    </source>
</evidence>
<dbReference type="Gene3D" id="3.40.50.1000">
    <property type="entry name" value="HAD superfamily/HAD-like"/>
    <property type="match status" value="1"/>
</dbReference>
<dbReference type="SUPFAM" id="SSF81665">
    <property type="entry name" value="Calcium ATPase, transmembrane domain M"/>
    <property type="match status" value="1"/>
</dbReference>
<evidence type="ECO:0000256" key="3">
    <source>
        <dbReference type="ARBA" id="ARBA00022475"/>
    </source>
</evidence>
<dbReference type="SUPFAM" id="SSF56784">
    <property type="entry name" value="HAD-like"/>
    <property type="match status" value="1"/>
</dbReference>
<dbReference type="InterPro" id="IPR001757">
    <property type="entry name" value="P_typ_ATPase"/>
</dbReference>
<feature type="transmembrane region" description="Helical" evidence="11">
    <location>
        <begin position="692"/>
        <end position="710"/>
    </location>
</feature>
<dbReference type="SUPFAM" id="SSF81653">
    <property type="entry name" value="Calcium ATPase, transduction domain A"/>
    <property type="match status" value="1"/>
</dbReference>
<organism evidence="13 14">
    <name type="scientific">Candidatus Woesebacteria bacterium GW2011_GWA2_33_28</name>
    <dbReference type="NCBI Taxonomy" id="1618561"/>
    <lineage>
        <taxon>Bacteria</taxon>
        <taxon>Candidatus Woeseibacteriota</taxon>
    </lineage>
</organism>
<feature type="transmembrane region" description="Helical" evidence="11">
    <location>
        <begin position="101"/>
        <end position="119"/>
    </location>
</feature>
<keyword evidence="7 11" id="KW-0067">ATP-binding</keyword>
<comment type="similarity">
    <text evidence="2 11">Belongs to the cation transport ATPase (P-type) (TC 3.A.3) family. Type IB subfamily.</text>
</comment>
<dbReference type="InterPro" id="IPR023298">
    <property type="entry name" value="ATPase_P-typ_TM_dom_sf"/>
</dbReference>
<feature type="transmembrane region" description="Helical" evidence="11">
    <location>
        <begin position="344"/>
        <end position="363"/>
    </location>
</feature>
<dbReference type="CDD" id="cd00371">
    <property type="entry name" value="HMA"/>
    <property type="match status" value="1"/>
</dbReference>
<dbReference type="NCBIfam" id="TIGR01511">
    <property type="entry name" value="ATPase-IB1_Cu"/>
    <property type="match status" value="1"/>
</dbReference>
<dbReference type="InterPro" id="IPR036412">
    <property type="entry name" value="HAD-like_sf"/>
</dbReference>